<dbReference type="PANTHER" id="PTHR20883:SF14">
    <property type="entry name" value="PHYTANOYL-COA DIOXYGENASE"/>
    <property type="match status" value="1"/>
</dbReference>
<dbReference type="KEGG" id="maga:Mag101_00760"/>
<dbReference type="Gene3D" id="2.60.120.620">
    <property type="entry name" value="q2cbj1_9rhob like domain"/>
    <property type="match status" value="1"/>
</dbReference>
<dbReference type="Pfam" id="PF05721">
    <property type="entry name" value="PhyH"/>
    <property type="match status" value="1"/>
</dbReference>
<evidence type="ECO:0000313" key="2">
    <source>
        <dbReference type="Proteomes" id="UP000188219"/>
    </source>
</evidence>
<dbReference type="OrthoDB" id="7054292at2"/>
<keyword evidence="2" id="KW-1185">Reference proteome</keyword>
<protein>
    <submittedName>
        <fullName evidence="1">Phytanoyl-CoA dioxygenase</fullName>
    </submittedName>
</protein>
<evidence type="ECO:0000313" key="1">
    <source>
        <dbReference type="EMBL" id="AQQ66339.1"/>
    </source>
</evidence>
<accession>A0A1Q2M108</accession>
<keyword evidence="1" id="KW-0560">Oxidoreductase</keyword>
<proteinExistence type="predicted"/>
<dbReference type="AlphaFoldDB" id="A0A1Q2M108"/>
<dbReference type="SUPFAM" id="SSF51197">
    <property type="entry name" value="Clavaminate synthase-like"/>
    <property type="match status" value="1"/>
</dbReference>
<dbReference type="Proteomes" id="UP000188219">
    <property type="component" value="Chromosome"/>
</dbReference>
<dbReference type="PANTHER" id="PTHR20883">
    <property type="entry name" value="PHYTANOYL-COA DIOXYGENASE DOMAIN CONTAINING 1"/>
    <property type="match status" value="1"/>
</dbReference>
<sequence>MDIKALAEQFWDQGFLVLEDFFSAELMDQYQGLIVEHFGENPEFVHNDEFLEKSATQVIPWFPQREGCDVFDIAENDERLKAITEEILGAGWYSQYSMVMFSRQGTKGQAWHQDCRTDDATLFNVNRLIYTADITDEIGGQTLVVPGSHKRGTISVGPVDEDFADQVVLRPRKGTLVLLHGHTWHRVLPVTGKYRVSTNYRCASQGTPEDITDICVYRNMRYQFSTSEVIEDRLVAS</sequence>
<gene>
    <name evidence="1" type="ORF">Mag101_00760</name>
</gene>
<name>A0A1Q2M108_9GAMM</name>
<dbReference type="InterPro" id="IPR008775">
    <property type="entry name" value="Phytyl_CoA_dOase-like"/>
</dbReference>
<dbReference type="RefSeq" id="WP_077399403.1">
    <property type="nucleotide sequence ID" value="NZ_CP019650.1"/>
</dbReference>
<dbReference type="GO" id="GO:0005506">
    <property type="term" value="F:iron ion binding"/>
    <property type="evidence" value="ECO:0007669"/>
    <property type="project" value="UniProtKB-ARBA"/>
</dbReference>
<reference evidence="1" key="1">
    <citation type="submission" date="2017-02" db="EMBL/GenBank/DDBJ databases">
        <title>Genome of Microbulbifer agarilyticus GP101.</title>
        <authorList>
            <person name="Jung J."/>
            <person name="Bae S.S."/>
            <person name="Baek K."/>
        </authorList>
    </citation>
    <scope>NUCLEOTIDE SEQUENCE [LARGE SCALE GENOMIC DNA]</scope>
    <source>
        <strain evidence="1">GP101</strain>
    </source>
</reference>
<dbReference type="GO" id="GO:0016706">
    <property type="term" value="F:2-oxoglutarate-dependent dioxygenase activity"/>
    <property type="evidence" value="ECO:0007669"/>
    <property type="project" value="UniProtKB-ARBA"/>
</dbReference>
<keyword evidence="1" id="KW-0223">Dioxygenase</keyword>
<organism evidence="1 2">
    <name type="scientific">Microbulbifer agarilyticus</name>
    <dbReference type="NCBI Taxonomy" id="260552"/>
    <lineage>
        <taxon>Bacteria</taxon>
        <taxon>Pseudomonadati</taxon>
        <taxon>Pseudomonadota</taxon>
        <taxon>Gammaproteobacteria</taxon>
        <taxon>Cellvibrionales</taxon>
        <taxon>Microbulbiferaceae</taxon>
        <taxon>Microbulbifer</taxon>
    </lineage>
</organism>
<dbReference type="STRING" id="260552.Mag101_00760"/>
<dbReference type="EMBL" id="CP019650">
    <property type="protein sequence ID" value="AQQ66339.1"/>
    <property type="molecule type" value="Genomic_DNA"/>
</dbReference>